<keyword evidence="1" id="KW-0472">Membrane</keyword>
<feature type="transmembrane region" description="Helical" evidence="1">
    <location>
        <begin position="13"/>
        <end position="34"/>
    </location>
</feature>
<sequence length="66" mass="7947">MRLLVHYLIWSRWVSPCFILFSSFAMDWIFFDFVHQSHSRWHDLILASWVTGSPTVFLSSVYFFGQ</sequence>
<feature type="transmembrane region" description="Helical" evidence="1">
    <location>
        <begin position="46"/>
        <end position="65"/>
    </location>
</feature>
<keyword evidence="1" id="KW-1133">Transmembrane helix</keyword>
<dbReference type="Proteomes" id="UP000326289">
    <property type="component" value="Unassembled WGS sequence"/>
</dbReference>
<evidence type="ECO:0000256" key="1">
    <source>
        <dbReference type="SAM" id="Phobius"/>
    </source>
</evidence>
<organism evidence="2 3">
    <name type="scientific">Aspergillus minisclerotigenes</name>
    <dbReference type="NCBI Taxonomy" id="656917"/>
    <lineage>
        <taxon>Eukaryota</taxon>
        <taxon>Fungi</taxon>
        <taxon>Dikarya</taxon>
        <taxon>Ascomycota</taxon>
        <taxon>Pezizomycotina</taxon>
        <taxon>Eurotiomycetes</taxon>
        <taxon>Eurotiomycetidae</taxon>
        <taxon>Eurotiales</taxon>
        <taxon>Aspergillaceae</taxon>
        <taxon>Aspergillus</taxon>
        <taxon>Aspergillus subgen. Circumdati</taxon>
    </lineage>
</organism>
<keyword evidence="1" id="KW-0812">Transmembrane</keyword>
<reference evidence="2 3" key="1">
    <citation type="submission" date="2019-04" db="EMBL/GenBank/DDBJ databases">
        <title>Fungal friends and foes A comparative genomics study of 23 Aspergillus species from section Flavi.</title>
        <authorList>
            <consortium name="DOE Joint Genome Institute"/>
            <person name="Kjaerbolling I."/>
            <person name="Vesth T.C."/>
            <person name="Frisvad J.C."/>
            <person name="Nybo J.L."/>
            <person name="Theobald S."/>
            <person name="Kildgaard S."/>
            <person name="Petersen T.I."/>
            <person name="Kuo A."/>
            <person name="Sato A."/>
            <person name="Lyhne E.K."/>
            <person name="Kogle M.E."/>
            <person name="Wiebenga A."/>
            <person name="Kun R.S."/>
            <person name="Lubbers R.J."/>
            <person name="Makela M.R."/>
            <person name="Barry K."/>
            <person name="Chovatia M."/>
            <person name="Clum A."/>
            <person name="Daum C."/>
            <person name="Haridas S."/>
            <person name="He G."/>
            <person name="LaButti K."/>
            <person name="Lipzen A."/>
            <person name="Mondo S."/>
            <person name="Pangilinan J."/>
            <person name="Riley R."/>
            <person name="Salamov A."/>
            <person name="Simmons B.A."/>
            <person name="Magnuson J.K."/>
            <person name="Henrissat B."/>
            <person name="Mortensen U.H."/>
            <person name="Larsen T.O."/>
            <person name="De vries R.P."/>
            <person name="Grigoriev I.V."/>
            <person name="Machida M."/>
            <person name="Baker S.E."/>
            <person name="Andersen M.R."/>
        </authorList>
    </citation>
    <scope>NUCLEOTIDE SEQUENCE [LARGE SCALE GENOMIC DNA]</scope>
    <source>
        <strain evidence="2 3">CBS 117635</strain>
    </source>
</reference>
<evidence type="ECO:0000313" key="3">
    <source>
        <dbReference type="Proteomes" id="UP000326289"/>
    </source>
</evidence>
<protein>
    <submittedName>
        <fullName evidence="2">Uncharacterized protein</fullName>
    </submittedName>
</protein>
<gene>
    <name evidence="2" type="ORF">BDV30DRAFT_202877</name>
</gene>
<keyword evidence="3" id="KW-1185">Reference proteome</keyword>
<name>A0A5N6JKT8_9EURO</name>
<proteinExistence type="predicted"/>
<dbReference type="EMBL" id="ML732766">
    <property type="protein sequence ID" value="KAB8278909.1"/>
    <property type="molecule type" value="Genomic_DNA"/>
</dbReference>
<evidence type="ECO:0000313" key="2">
    <source>
        <dbReference type="EMBL" id="KAB8278909.1"/>
    </source>
</evidence>
<accession>A0A5N6JKT8</accession>
<dbReference type="AlphaFoldDB" id="A0A5N6JKT8"/>